<name>A0A873WLD3_9CAUD</name>
<proteinExistence type="predicted"/>
<evidence type="ECO:0000313" key="1">
    <source>
        <dbReference type="EMBL" id="QPB11259.1"/>
    </source>
</evidence>
<dbReference type="Proteomes" id="UP000663393">
    <property type="component" value="Segment"/>
</dbReference>
<sequence length="164" mass="18098">MTTAIKIIDKAAEVSKLIDSIESRGKKLATDVHRAAVSCLYHADKHGDVTLMQRLLVALPDFSRRNALIAWAVQFGKFAPSEDGKSVDFLKHGETDIASASAMPFWDFKPEKPFTVFDLGAELAKLVKRAEKAAKDERNSLPAEEFRKLRELASSVKPSEKAVA</sequence>
<reference evidence="1" key="1">
    <citation type="submission" date="2020-10" db="EMBL/GenBank/DDBJ databases">
        <authorList>
            <person name="Yerushalmy O."/>
            <person name="Gronovich N."/>
            <person name="Alkalay-Oren S."/>
            <person name="Coppenhagen-Glazer S."/>
            <person name="Hazan R."/>
        </authorList>
    </citation>
    <scope>NUCLEOTIDE SEQUENCE</scope>
</reference>
<protein>
    <submittedName>
        <fullName evidence="1">Uncharacterized protein</fullName>
    </submittedName>
</protein>
<dbReference type="EMBL" id="MW145136">
    <property type="protein sequence ID" value="QPB11259.1"/>
    <property type="molecule type" value="Genomic_DNA"/>
</dbReference>
<accession>A0A873WLD3</accession>
<keyword evidence="2" id="KW-1185">Reference proteome</keyword>
<evidence type="ECO:0000313" key="2">
    <source>
        <dbReference type="Proteomes" id="UP000663393"/>
    </source>
</evidence>
<organism evidence="1 2">
    <name type="scientific">Providencia phage PSTNGR1</name>
    <dbReference type="NCBI Taxonomy" id="2783542"/>
    <lineage>
        <taxon>Viruses</taxon>
        <taxon>Duplodnaviria</taxon>
        <taxon>Heunggongvirae</taxon>
        <taxon>Uroviricota</taxon>
        <taxon>Caudoviricetes</taxon>
        <taxon>Autographivirales</taxon>
        <taxon>Autonotataviridae</taxon>
        <taxon>Jeruvirus</taxon>
        <taxon>Jeruvirus PSTNGR1</taxon>
    </lineage>
</organism>